<name>A0A941ISS7_9ACTN</name>
<gene>
    <name evidence="2" type="ORF">KDL01_25905</name>
</gene>
<protein>
    <submittedName>
        <fullName evidence="2">Uncharacterized protein</fullName>
    </submittedName>
</protein>
<dbReference type="RefSeq" id="WP_212531214.1">
    <property type="nucleotide sequence ID" value="NZ_JAGSOG010000158.1"/>
</dbReference>
<evidence type="ECO:0000313" key="2">
    <source>
        <dbReference type="EMBL" id="MBR7836742.1"/>
    </source>
</evidence>
<feature type="compositionally biased region" description="Basic residues" evidence="1">
    <location>
        <begin position="108"/>
        <end position="119"/>
    </location>
</feature>
<sequence length="119" mass="13125">MSTRIFRITVRGAFTGLAPEQRAALLAEAAEHDVLSAAFTPEGHLSYDIAARPAFTFRFQDSGEDEADLQRAAERAETAARAWLDGRGYGYKDLRSSAEDLSQAPLSKHQKREARRAEG</sequence>
<dbReference type="AlphaFoldDB" id="A0A941ISS7"/>
<organism evidence="2 3">
    <name type="scientific">Actinospica durhamensis</name>
    <dbReference type="NCBI Taxonomy" id="1508375"/>
    <lineage>
        <taxon>Bacteria</taxon>
        <taxon>Bacillati</taxon>
        <taxon>Actinomycetota</taxon>
        <taxon>Actinomycetes</taxon>
        <taxon>Catenulisporales</taxon>
        <taxon>Actinospicaceae</taxon>
        <taxon>Actinospica</taxon>
    </lineage>
</organism>
<accession>A0A941ISS7</accession>
<feature type="region of interest" description="Disordered" evidence="1">
    <location>
        <begin position="96"/>
        <end position="119"/>
    </location>
</feature>
<dbReference type="Proteomes" id="UP000675781">
    <property type="component" value="Unassembled WGS sequence"/>
</dbReference>
<keyword evidence="3" id="KW-1185">Reference proteome</keyword>
<evidence type="ECO:0000256" key="1">
    <source>
        <dbReference type="SAM" id="MobiDB-lite"/>
    </source>
</evidence>
<dbReference type="Pfam" id="PF19707">
    <property type="entry name" value="DUF6204"/>
    <property type="match status" value="1"/>
</dbReference>
<dbReference type="EMBL" id="JAGSOG010000158">
    <property type="protein sequence ID" value="MBR7836742.1"/>
    <property type="molecule type" value="Genomic_DNA"/>
</dbReference>
<dbReference type="InterPro" id="IPR045778">
    <property type="entry name" value="DUF6204"/>
</dbReference>
<proteinExistence type="predicted"/>
<evidence type="ECO:0000313" key="3">
    <source>
        <dbReference type="Proteomes" id="UP000675781"/>
    </source>
</evidence>
<comment type="caution">
    <text evidence="2">The sequence shown here is derived from an EMBL/GenBank/DDBJ whole genome shotgun (WGS) entry which is preliminary data.</text>
</comment>
<reference evidence="2" key="1">
    <citation type="submission" date="2021-04" db="EMBL/GenBank/DDBJ databases">
        <title>Genome based classification of Actinospica acidithermotolerans sp. nov., an actinobacterium isolated from an Indonesian hot spring.</title>
        <authorList>
            <person name="Kusuma A.B."/>
            <person name="Putra K.E."/>
            <person name="Nafisah S."/>
            <person name="Loh J."/>
            <person name="Nouioui I."/>
            <person name="Goodfellow M."/>
        </authorList>
    </citation>
    <scope>NUCLEOTIDE SEQUENCE</scope>
    <source>
        <strain evidence="2">CSCA 57</strain>
    </source>
</reference>